<dbReference type="EMBL" id="PYMC01000002">
    <property type="protein sequence ID" value="PSW06514.1"/>
    <property type="molecule type" value="Genomic_DNA"/>
</dbReference>
<comment type="caution">
    <text evidence="1">The sequence shown here is derived from an EMBL/GenBank/DDBJ whole genome shotgun (WGS) entry which is preliminary data.</text>
</comment>
<accession>A0A2T3N2N5</accession>
<evidence type="ECO:0000313" key="1">
    <source>
        <dbReference type="EMBL" id="PSW06514.1"/>
    </source>
</evidence>
<name>A0A2T3N2N5_9GAMM</name>
<sequence length="209" mass="23608">MKYIFIFFYSFVLFGCSSGLDITLPDKYTEENDQPKGYLVGMIGASRTLPASGEALTTTLMIRQIGDDDTIMLTNDNSHSDFKTPSLLGQLFILPLPAGEYELYRITIEGSNGNQTFNTNSTGNLALKFRITEDTANYIGEFIAISRVVKSQLWNLKYPSGRGYFKHGYDVERDSALFYQLNPDLKAVNFQTKELAVIRNRLIYSDQSQ</sequence>
<reference evidence="1 2" key="1">
    <citation type="submission" date="2018-03" db="EMBL/GenBank/DDBJ databases">
        <title>Whole genome sequencing of Histamine producing bacteria.</title>
        <authorList>
            <person name="Butler K."/>
        </authorList>
    </citation>
    <scope>NUCLEOTIDE SEQUENCE [LARGE SCALE GENOMIC DNA]</scope>
    <source>
        <strain evidence="1 2">DSM 16190</strain>
    </source>
</reference>
<evidence type="ECO:0000313" key="2">
    <source>
        <dbReference type="Proteomes" id="UP000240904"/>
    </source>
</evidence>
<dbReference type="Proteomes" id="UP000240904">
    <property type="component" value="Unassembled WGS sequence"/>
</dbReference>
<organism evidence="1 2">
    <name type="scientific">Photobacterium lipolyticum</name>
    <dbReference type="NCBI Taxonomy" id="266810"/>
    <lineage>
        <taxon>Bacteria</taxon>
        <taxon>Pseudomonadati</taxon>
        <taxon>Pseudomonadota</taxon>
        <taxon>Gammaproteobacteria</taxon>
        <taxon>Vibrionales</taxon>
        <taxon>Vibrionaceae</taxon>
        <taxon>Photobacterium</taxon>
    </lineage>
</organism>
<gene>
    <name evidence="1" type="ORF">C9I89_02980</name>
</gene>
<protein>
    <submittedName>
        <fullName evidence="1">Uncharacterized protein</fullName>
    </submittedName>
</protein>
<proteinExistence type="predicted"/>
<keyword evidence="2" id="KW-1185">Reference proteome</keyword>
<dbReference type="OrthoDB" id="5827160at2"/>
<dbReference type="AlphaFoldDB" id="A0A2T3N2N5"/>
<dbReference type="RefSeq" id="WP_107281878.1">
    <property type="nucleotide sequence ID" value="NZ_PYMC01000002.1"/>
</dbReference>
<dbReference type="PROSITE" id="PS51257">
    <property type="entry name" value="PROKAR_LIPOPROTEIN"/>
    <property type="match status" value="1"/>
</dbReference>